<dbReference type="Pfam" id="PF00535">
    <property type="entry name" value="Glycos_transf_2"/>
    <property type="match status" value="1"/>
</dbReference>
<protein>
    <submittedName>
        <fullName evidence="3">Glycosyl transferase</fullName>
        <ecNumber evidence="3">2.4.2.53</ecNumber>
    </submittedName>
</protein>
<dbReference type="InterPro" id="IPR050256">
    <property type="entry name" value="Glycosyltransferase_2"/>
</dbReference>
<dbReference type="EC" id="2.4.2.53" evidence="3"/>
<dbReference type="InterPro" id="IPR029044">
    <property type="entry name" value="Nucleotide-diphossugar_trans"/>
</dbReference>
<organism evidence="3 4">
    <name type="scientific">Candidatus Magnetominusculus xianensis</name>
    <dbReference type="NCBI Taxonomy" id="1748249"/>
    <lineage>
        <taxon>Bacteria</taxon>
        <taxon>Pseudomonadati</taxon>
        <taxon>Nitrospirota</taxon>
        <taxon>Nitrospiria</taxon>
        <taxon>Nitrospirales</taxon>
        <taxon>Nitrospiraceae</taxon>
        <taxon>Candidatus Magnetominusculus</taxon>
    </lineage>
</organism>
<evidence type="ECO:0000313" key="4">
    <source>
        <dbReference type="Proteomes" id="UP000060487"/>
    </source>
</evidence>
<dbReference type="EMBL" id="LNQR01000001">
    <property type="protein sequence ID" value="KWT95093.1"/>
    <property type="molecule type" value="Genomic_DNA"/>
</dbReference>
<gene>
    <name evidence="3" type="ORF">ASN18_0021</name>
</gene>
<evidence type="ECO:0000259" key="1">
    <source>
        <dbReference type="Pfam" id="PF00535"/>
    </source>
</evidence>
<name>A0ABR5SJV0_9BACT</name>
<dbReference type="RefSeq" id="WP_236861389.1">
    <property type="nucleotide sequence ID" value="NZ_LNQR01000001.1"/>
</dbReference>
<sequence>MNPNIFNTYTHSRIKYYDALARRADSTPGLGRYYRRRVIEIYRQLVGEGLRVIELGSAQGELLSALKPSYGVGVDFSEEMVKRARASYPHINFICSDAHFLNIEEKFDVVILSDLLHDLWDVEAVFNQISRLTAPHTRIMINVYSRLWEMPLKLASALGLTHPRIEQNWLTVEDISNMLYLQDFELIARRREILWPMPGLLISSLLNRGLVKTWPISEFALSNFIVCRPMPEKIDVQPVVSVVVPARNEAGNIASIFERTPQMGKSTELIFVEGHSTDNTYEVITDEILKHPDVNASVYRQSGKGKGDAVRLGFERAAGDVLMILDADMTVAPEDLPRFYHAIYTGKGEFINGVRLVYSMEDNAMRFFNQIGNKFFSLAFSWLLGQPIKDTLCGTKVIRKKDYEKIALNRPYFGDFDPFGDFDMLFGAAKLNLKIVEMPIRYRQRTYGTTNIQRWRHGWMLLKMVLFAASRIKFV</sequence>
<dbReference type="Pfam" id="PF13847">
    <property type="entry name" value="Methyltransf_31"/>
    <property type="match status" value="1"/>
</dbReference>
<dbReference type="Gene3D" id="3.40.50.150">
    <property type="entry name" value="Vaccinia Virus protein VP39"/>
    <property type="match status" value="1"/>
</dbReference>
<accession>A0ABR5SJV0</accession>
<comment type="caution">
    <text evidence="3">The sequence shown here is derived from an EMBL/GenBank/DDBJ whole genome shotgun (WGS) entry which is preliminary data.</text>
</comment>
<proteinExistence type="predicted"/>
<keyword evidence="3" id="KW-0328">Glycosyltransferase</keyword>
<dbReference type="SUPFAM" id="SSF53448">
    <property type="entry name" value="Nucleotide-diphospho-sugar transferases"/>
    <property type="match status" value="1"/>
</dbReference>
<feature type="domain" description="Methyltransferase" evidence="2">
    <location>
        <begin position="48"/>
        <end position="151"/>
    </location>
</feature>
<evidence type="ECO:0000259" key="2">
    <source>
        <dbReference type="Pfam" id="PF13847"/>
    </source>
</evidence>
<dbReference type="CDD" id="cd04179">
    <property type="entry name" value="DPM_DPG-synthase_like"/>
    <property type="match status" value="1"/>
</dbReference>
<dbReference type="Gene3D" id="3.90.550.10">
    <property type="entry name" value="Spore Coat Polysaccharide Biosynthesis Protein SpsA, Chain A"/>
    <property type="match status" value="1"/>
</dbReference>
<dbReference type="CDD" id="cd02440">
    <property type="entry name" value="AdoMet_MTases"/>
    <property type="match status" value="1"/>
</dbReference>
<dbReference type="PANTHER" id="PTHR48090:SF7">
    <property type="entry name" value="RFBJ PROTEIN"/>
    <property type="match status" value="1"/>
</dbReference>
<feature type="domain" description="Glycosyltransferase 2-like" evidence="1">
    <location>
        <begin position="241"/>
        <end position="405"/>
    </location>
</feature>
<dbReference type="PANTHER" id="PTHR48090">
    <property type="entry name" value="UNDECAPRENYL-PHOSPHATE 4-DEOXY-4-FORMAMIDO-L-ARABINOSE TRANSFERASE-RELATED"/>
    <property type="match status" value="1"/>
</dbReference>
<dbReference type="InterPro" id="IPR029063">
    <property type="entry name" value="SAM-dependent_MTases_sf"/>
</dbReference>
<keyword evidence="4" id="KW-1185">Reference proteome</keyword>
<dbReference type="SUPFAM" id="SSF53335">
    <property type="entry name" value="S-adenosyl-L-methionine-dependent methyltransferases"/>
    <property type="match status" value="1"/>
</dbReference>
<dbReference type="InterPro" id="IPR001173">
    <property type="entry name" value="Glyco_trans_2-like"/>
</dbReference>
<dbReference type="InterPro" id="IPR025714">
    <property type="entry name" value="Methyltranfer_dom"/>
</dbReference>
<keyword evidence="3" id="KW-0808">Transferase</keyword>
<reference evidence="3 4" key="1">
    <citation type="submission" date="2015-11" db="EMBL/GenBank/DDBJ databases">
        <authorList>
            <person name="Lin W."/>
        </authorList>
    </citation>
    <scope>NUCLEOTIDE SEQUENCE [LARGE SCALE GENOMIC DNA]</scope>
    <source>
        <strain evidence="3 4">HCH-1</strain>
    </source>
</reference>
<dbReference type="GO" id="GO:0099621">
    <property type="term" value="F:undecaprenyl-phosphate 4-deoxy-4-formamido-L-arabinose transferase activity"/>
    <property type="evidence" value="ECO:0007669"/>
    <property type="project" value="UniProtKB-EC"/>
</dbReference>
<evidence type="ECO:0000313" key="3">
    <source>
        <dbReference type="EMBL" id="KWT95093.1"/>
    </source>
</evidence>
<dbReference type="Proteomes" id="UP000060487">
    <property type="component" value="Unassembled WGS sequence"/>
</dbReference>